<proteinExistence type="inferred from homology"/>
<evidence type="ECO:0000256" key="1">
    <source>
        <dbReference type="ARBA" id="ARBA00007471"/>
    </source>
</evidence>
<evidence type="ECO:0000313" key="8">
    <source>
        <dbReference type="Proteomes" id="UP000694395"/>
    </source>
</evidence>
<keyword evidence="8" id="KW-1185">Reference proteome</keyword>
<feature type="domain" description="Myotubularin phosphatase" evidence="6">
    <location>
        <begin position="127"/>
        <end position="505"/>
    </location>
</feature>
<dbReference type="Gene3D" id="2.30.29.30">
    <property type="entry name" value="Pleckstrin-homology domain (PH domain)/Phosphotyrosine-binding domain (PTB)"/>
    <property type="match status" value="1"/>
</dbReference>
<evidence type="ECO:0000256" key="5">
    <source>
        <dbReference type="SAM" id="MobiDB-lite"/>
    </source>
</evidence>
<feature type="binding site" evidence="4">
    <location>
        <begin position="339"/>
        <end position="345"/>
    </location>
    <ligand>
        <name>substrate</name>
    </ligand>
</feature>
<feature type="region of interest" description="Disordered" evidence="5">
    <location>
        <begin position="635"/>
        <end position="654"/>
    </location>
</feature>
<dbReference type="FunFam" id="2.30.29.30:FF:000135">
    <property type="entry name" value="Myotubularin related protein 6"/>
    <property type="match status" value="1"/>
</dbReference>
<dbReference type="Proteomes" id="UP000694395">
    <property type="component" value="Chromosome 11"/>
</dbReference>
<accession>A0A8C7QK78</accession>
<dbReference type="GO" id="GO:0106018">
    <property type="term" value="F:phosphatidylinositol-3,5-bisphosphate phosphatase activity"/>
    <property type="evidence" value="ECO:0007669"/>
    <property type="project" value="TreeGrafter"/>
</dbReference>
<sequence>MKYIQSSVEQVRLLERFSNKSTSGTLHLTATHLIFVESNNAATTAAQEIWILHHHIASVEKLSLTTSGCPLVIQCRNFRVVHFVVQRERDCHDIYSSLLRLLRPVSYDELYAFSYNPKQNEQQREEGWQLIDLGAEFERMGVPCDRWQLTDVNRDYKICETYPRDLYVPITASKPIIVGSSKFRSKGRFPVLTYFYQEKKAAVCRCSQPLSGFSARCLEDESMLQAISKANHNSRFVYVMDTRPKLNAMANRAAGKGYENEDNYSNIRFQFVGIENIHVMRTSLQKLLEVVGSRFLSVNDYLLGLESCGWLRHVKAVVDAAIFLTKAVTVEGASVLVHCSDGWDRTAQVCSLGALLMDPYYRTIKGFMVLIEKDWISFGHKFADRCDQLDGDPKEVSPVFTQFLECVWQLTEQFPQVCIWCFHEWLLLQIHEHVHSCQYGNFLANNQRQREELQLGDRTHSLWAFLLREQQNYLNPAYCPTYADTHPVLEPSTLPCHFKFWRNMYHQFDRSMHPRQSVLKNVLTLKESNCKLEDTIKDLEAVSTCISLGSGLMGCVEGNYPISILFRVSTGSVGNAKHAEEVSTGSVGNAKHAEEVSTGSVGNAKHAEEVSTGSVGNAKHAEEVSTGSVGNAKHAEEVSTGSVGNGKHAEEVSTGSVGPIHTARELSSFLREIKGKNKVLLECYIPASERFVRSAQHLMKN</sequence>
<protein>
    <submittedName>
        <fullName evidence="7">Myotubularin related protein 6</fullName>
    </submittedName>
</protein>
<organism evidence="7 8">
    <name type="scientific">Oncorhynchus mykiss</name>
    <name type="common">Rainbow trout</name>
    <name type="synonym">Salmo gairdneri</name>
    <dbReference type="NCBI Taxonomy" id="8022"/>
    <lineage>
        <taxon>Eukaryota</taxon>
        <taxon>Metazoa</taxon>
        <taxon>Chordata</taxon>
        <taxon>Craniata</taxon>
        <taxon>Vertebrata</taxon>
        <taxon>Euteleostomi</taxon>
        <taxon>Actinopterygii</taxon>
        <taxon>Neopterygii</taxon>
        <taxon>Teleostei</taxon>
        <taxon>Protacanthopterygii</taxon>
        <taxon>Salmoniformes</taxon>
        <taxon>Salmonidae</taxon>
        <taxon>Salmoninae</taxon>
        <taxon>Oncorhynchus</taxon>
    </lineage>
</organism>
<dbReference type="AlphaFoldDB" id="A0A8C7QK78"/>
<evidence type="ECO:0000256" key="3">
    <source>
        <dbReference type="PIRSR" id="PIRSR630564-1"/>
    </source>
</evidence>
<dbReference type="Ensembl" id="ENSOMYT00000042612.2">
    <property type="protein sequence ID" value="ENSOMYP00000039029.2"/>
    <property type="gene ID" value="ENSOMYG00000018062.2"/>
</dbReference>
<feature type="binding site" evidence="4">
    <location>
        <begin position="276"/>
        <end position="277"/>
    </location>
    <ligand>
        <name>substrate</name>
    </ligand>
</feature>
<dbReference type="PROSITE" id="PS00383">
    <property type="entry name" value="TYR_PHOSPHATASE_1"/>
    <property type="match status" value="1"/>
</dbReference>
<dbReference type="PANTHER" id="PTHR10807">
    <property type="entry name" value="MYOTUBULARIN-RELATED"/>
    <property type="match status" value="1"/>
</dbReference>
<reference evidence="7" key="2">
    <citation type="submission" date="2025-08" db="UniProtKB">
        <authorList>
            <consortium name="Ensembl"/>
        </authorList>
    </citation>
    <scope>IDENTIFICATION</scope>
</reference>
<reference evidence="7" key="1">
    <citation type="submission" date="2020-07" db="EMBL/GenBank/DDBJ databases">
        <title>A long reads based de novo assembly of the rainbow trout Arlee double haploid line genome.</title>
        <authorList>
            <person name="Gao G."/>
            <person name="Palti Y."/>
        </authorList>
    </citation>
    <scope>NUCLEOTIDE SEQUENCE [LARGE SCALE GENOMIC DNA]</scope>
</reference>
<feature type="active site" description="Phosphocysteine intermediate" evidence="3">
    <location>
        <position position="339"/>
    </location>
</feature>
<dbReference type="InterPro" id="IPR030564">
    <property type="entry name" value="Myotubularin"/>
</dbReference>
<evidence type="ECO:0000256" key="4">
    <source>
        <dbReference type="PIRSR" id="PIRSR630564-2"/>
    </source>
</evidence>
<dbReference type="InterPro" id="IPR016130">
    <property type="entry name" value="Tyr_Pase_AS"/>
</dbReference>
<keyword evidence="2" id="KW-0378">Hydrolase</keyword>
<dbReference type="InterPro" id="IPR010569">
    <property type="entry name" value="Myotubularin-like_Pase_dom"/>
</dbReference>
<dbReference type="InterPro" id="IPR029021">
    <property type="entry name" value="Prot-tyrosine_phosphatase-like"/>
</dbReference>
<dbReference type="PROSITE" id="PS51339">
    <property type="entry name" value="PPASE_MYOTUBULARIN"/>
    <property type="match status" value="1"/>
</dbReference>
<dbReference type="GO" id="GO:0004438">
    <property type="term" value="F:phosphatidylinositol-3-phosphate phosphatase activity"/>
    <property type="evidence" value="ECO:0007669"/>
    <property type="project" value="TreeGrafter"/>
</dbReference>
<reference evidence="7" key="3">
    <citation type="submission" date="2025-09" db="UniProtKB">
        <authorList>
            <consortium name="Ensembl"/>
        </authorList>
    </citation>
    <scope>IDENTIFICATION</scope>
</reference>
<name>A0A8C7QK78_ONCMY</name>
<evidence type="ECO:0000256" key="2">
    <source>
        <dbReference type="ARBA" id="ARBA00022801"/>
    </source>
</evidence>
<dbReference type="GO" id="GO:0046856">
    <property type="term" value="P:phosphatidylinositol dephosphorylation"/>
    <property type="evidence" value="ECO:0007669"/>
    <property type="project" value="TreeGrafter"/>
</dbReference>
<dbReference type="PANTHER" id="PTHR10807:SF34">
    <property type="entry name" value="MYOTUBULARIN-RELATED PROTEIN 6"/>
    <property type="match status" value="1"/>
</dbReference>
<dbReference type="Pfam" id="PF21098">
    <property type="entry name" value="PH-GRAM_MTMR6-like"/>
    <property type="match status" value="1"/>
</dbReference>
<comment type="similarity">
    <text evidence="1">Belongs to the protein-tyrosine phosphatase family. Non-receptor class myotubularin subfamily.</text>
</comment>
<dbReference type="InterPro" id="IPR048994">
    <property type="entry name" value="PH-GRAM_MTMR6-9"/>
</dbReference>
<evidence type="ECO:0000313" key="7">
    <source>
        <dbReference type="Ensembl" id="ENSOMYP00000039029.2"/>
    </source>
</evidence>
<gene>
    <name evidence="7" type="primary">LOC110535428</name>
</gene>
<evidence type="ECO:0000259" key="6">
    <source>
        <dbReference type="PROSITE" id="PS51339"/>
    </source>
</evidence>
<dbReference type="GO" id="GO:0005737">
    <property type="term" value="C:cytoplasm"/>
    <property type="evidence" value="ECO:0007669"/>
    <property type="project" value="TreeGrafter"/>
</dbReference>
<dbReference type="SUPFAM" id="SSF50729">
    <property type="entry name" value="PH domain-like"/>
    <property type="match status" value="1"/>
</dbReference>
<dbReference type="InterPro" id="IPR011993">
    <property type="entry name" value="PH-like_dom_sf"/>
</dbReference>
<dbReference type="Pfam" id="PF06602">
    <property type="entry name" value="Myotub-related"/>
    <property type="match status" value="1"/>
</dbReference>
<dbReference type="SUPFAM" id="SSF52799">
    <property type="entry name" value="(Phosphotyrosine protein) phosphatases II"/>
    <property type="match status" value="1"/>
</dbReference>
<dbReference type="GO" id="GO:0005635">
    <property type="term" value="C:nuclear envelope"/>
    <property type="evidence" value="ECO:0007669"/>
    <property type="project" value="TreeGrafter"/>
</dbReference>
<dbReference type="GeneTree" id="ENSGT00940000158055"/>